<dbReference type="PANTHER" id="PTHR30151">
    <property type="entry name" value="ALKANE SULFONATE ABC TRANSPORTER-RELATED, MEMBRANE SUBUNIT"/>
    <property type="match status" value="1"/>
</dbReference>
<feature type="transmembrane region" description="Helical" evidence="7">
    <location>
        <begin position="20"/>
        <end position="43"/>
    </location>
</feature>
<accession>A0A8J7FPE5</accession>
<gene>
    <name evidence="9" type="ORF">IOQ59_11600</name>
</gene>
<dbReference type="Pfam" id="PF00528">
    <property type="entry name" value="BPD_transp_1"/>
    <property type="match status" value="1"/>
</dbReference>
<evidence type="ECO:0000256" key="2">
    <source>
        <dbReference type="ARBA" id="ARBA00022448"/>
    </source>
</evidence>
<dbReference type="InterPro" id="IPR035906">
    <property type="entry name" value="MetI-like_sf"/>
</dbReference>
<proteinExistence type="inferred from homology"/>
<evidence type="ECO:0000256" key="6">
    <source>
        <dbReference type="ARBA" id="ARBA00023136"/>
    </source>
</evidence>
<dbReference type="InterPro" id="IPR000515">
    <property type="entry name" value="MetI-like"/>
</dbReference>
<dbReference type="Proteomes" id="UP000640333">
    <property type="component" value="Unassembled WGS sequence"/>
</dbReference>
<feature type="domain" description="ABC transmembrane type-1" evidence="8">
    <location>
        <begin position="17"/>
        <end position="197"/>
    </location>
</feature>
<dbReference type="PROSITE" id="PS50928">
    <property type="entry name" value="ABC_TM1"/>
    <property type="match status" value="1"/>
</dbReference>
<sequence length="215" mass="24825">MSLMHDLWLQGEMQSHLWITLQRVLISFGIAMFLGAILGVLMGRFRNLNRWFDPFLVLLLNIPALVVIILLYVWFGLVEAAAVAAVVINKLPNVAVTLREGARTFDPELEEMAQVYHFSFWQRVCHIWWPQLFPFVMVATRSGLALIWKIVLVVELLGRSDGIGFQLHLAFQLFDVTAILAYSFAFIVVVQLIEWCLLQPTEQYAVRWKREQNHA</sequence>
<dbReference type="AlphaFoldDB" id="A0A8J7FPE5"/>
<keyword evidence="2 7" id="KW-0813">Transport</keyword>
<organism evidence="9 10">
    <name type="scientific">Pontibacterium sinense</name>
    <dbReference type="NCBI Taxonomy" id="2781979"/>
    <lineage>
        <taxon>Bacteria</taxon>
        <taxon>Pseudomonadati</taxon>
        <taxon>Pseudomonadota</taxon>
        <taxon>Gammaproteobacteria</taxon>
        <taxon>Oceanospirillales</taxon>
        <taxon>Oceanospirillaceae</taxon>
        <taxon>Pontibacterium</taxon>
    </lineage>
</organism>
<comment type="subcellular location">
    <subcellularLocation>
        <location evidence="1 7">Cell membrane</location>
        <topology evidence="1 7">Multi-pass membrane protein</topology>
    </subcellularLocation>
</comment>
<keyword evidence="6 7" id="KW-0472">Membrane</keyword>
<evidence type="ECO:0000259" key="8">
    <source>
        <dbReference type="PROSITE" id="PS50928"/>
    </source>
</evidence>
<dbReference type="SUPFAM" id="SSF161098">
    <property type="entry name" value="MetI-like"/>
    <property type="match status" value="1"/>
</dbReference>
<feature type="transmembrane region" description="Helical" evidence="7">
    <location>
        <begin position="169"/>
        <end position="193"/>
    </location>
</feature>
<comment type="caution">
    <text evidence="9">The sequence shown here is derived from an EMBL/GenBank/DDBJ whole genome shotgun (WGS) entry which is preliminary data.</text>
</comment>
<keyword evidence="4 7" id="KW-0812">Transmembrane</keyword>
<dbReference type="PANTHER" id="PTHR30151:SF38">
    <property type="entry name" value="ALIPHATIC SULFONATES TRANSPORT PERMEASE PROTEIN SSUC-RELATED"/>
    <property type="match status" value="1"/>
</dbReference>
<dbReference type="CDD" id="cd06261">
    <property type="entry name" value="TM_PBP2"/>
    <property type="match status" value="1"/>
</dbReference>
<evidence type="ECO:0000313" key="10">
    <source>
        <dbReference type="Proteomes" id="UP000640333"/>
    </source>
</evidence>
<evidence type="ECO:0000256" key="1">
    <source>
        <dbReference type="ARBA" id="ARBA00004651"/>
    </source>
</evidence>
<protein>
    <submittedName>
        <fullName evidence="9">ABC transporter permease subunit</fullName>
    </submittedName>
</protein>
<evidence type="ECO:0000256" key="4">
    <source>
        <dbReference type="ARBA" id="ARBA00022692"/>
    </source>
</evidence>
<dbReference type="GO" id="GO:0055085">
    <property type="term" value="P:transmembrane transport"/>
    <property type="evidence" value="ECO:0007669"/>
    <property type="project" value="InterPro"/>
</dbReference>
<comment type="similarity">
    <text evidence="7">Belongs to the binding-protein-dependent transport system permease family.</text>
</comment>
<evidence type="ECO:0000313" key="9">
    <source>
        <dbReference type="EMBL" id="MBE9397902.1"/>
    </source>
</evidence>
<keyword evidence="3" id="KW-1003">Cell membrane</keyword>
<evidence type="ECO:0000256" key="5">
    <source>
        <dbReference type="ARBA" id="ARBA00022989"/>
    </source>
</evidence>
<name>A0A8J7FPE5_9GAMM</name>
<dbReference type="GO" id="GO:0005886">
    <property type="term" value="C:plasma membrane"/>
    <property type="evidence" value="ECO:0007669"/>
    <property type="project" value="UniProtKB-SubCell"/>
</dbReference>
<keyword evidence="5 7" id="KW-1133">Transmembrane helix</keyword>
<evidence type="ECO:0000256" key="3">
    <source>
        <dbReference type="ARBA" id="ARBA00022475"/>
    </source>
</evidence>
<evidence type="ECO:0000256" key="7">
    <source>
        <dbReference type="RuleBase" id="RU363032"/>
    </source>
</evidence>
<reference evidence="9" key="1">
    <citation type="submission" date="2020-10" db="EMBL/GenBank/DDBJ databases">
        <title>Bacterium isolated from coastal waters sediment.</title>
        <authorList>
            <person name="Chen R.-J."/>
            <person name="Lu D.-C."/>
            <person name="Zhu K.-L."/>
            <person name="Du Z.-J."/>
        </authorList>
    </citation>
    <scope>NUCLEOTIDE SEQUENCE</scope>
    <source>
        <strain evidence="9">N1Y112</strain>
    </source>
</reference>
<feature type="transmembrane region" description="Helical" evidence="7">
    <location>
        <begin position="55"/>
        <end position="75"/>
    </location>
</feature>
<dbReference type="EMBL" id="JADEYS010000010">
    <property type="protein sequence ID" value="MBE9397902.1"/>
    <property type="molecule type" value="Genomic_DNA"/>
</dbReference>
<dbReference type="Gene3D" id="1.10.3720.10">
    <property type="entry name" value="MetI-like"/>
    <property type="match status" value="1"/>
</dbReference>
<keyword evidence="10" id="KW-1185">Reference proteome</keyword>